<sequence length="273" mass="29376">MATTRKTAKDKTAEAKPATADKAAIKRKVAALLAQAEDKGVTPEEAQAFAAKAAELLARYSLDAATLRAEKGQKPEPVSTYTFTVSGQGCHGKARTSLHWFVAEAVGCMAVTKGDDMTTNDRLVIAIGTASMIDTLKTLLPWIMAQAENSARLATPLHMSQMDTSHLTTANRNIIRRDYFRSYLKGYGQGAAEKIRATRTDLAEEVKNSPKALVLVRDADRISAEFARRFPKTVKGRGSKTTAAGHAAGVRAGRAADTNQGKVNTTDRKRVGK</sequence>
<evidence type="ECO:0000313" key="4">
    <source>
        <dbReference type="Proteomes" id="UP000239203"/>
    </source>
</evidence>
<feature type="domain" description="DUF2786" evidence="2">
    <location>
        <begin position="25"/>
        <end position="63"/>
    </location>
</feature>
<dbReference type="EMBL" id="PTIX01000027">
    <property type="protein sequence ID" value="PPK63502.1"/>
    <property type="molecule type" value="Genomic_DNA"/>
</dbReference>
<comment type="caution">
    <text evidence="3">The sequence shown here is derived from an EMBL/GenBank/DDBJ whole genome shotgun (WGS) entry which is preliminary data.</text>
</comment>
<organism evidence="3 4">
    <name type="scientific">Actinokineospora auranticolor</name>
    <dbReference type="NCBI Taxonomy" id="155976"/>
    <lineage>
        <taxon>Bacteria</taxon>
        <taxon>Bacillati</taxon>
        <taxon>Actinomycetota</taxon>
        <taxon>Actinomycetes</taxon>
        <taxon>Pseudonocardiales</taxon>
        <taxon>Pseudonocardiaceae</taxon>
        <taxon>Actinokineospora</taxon>
    </lineage>
</organism>
<proteinExistence type="predicted"/>
<evidence type="ECO:0000259" key="2">
    <source>
        <dbReference type="Pfam" id="PF10979"/>
    </source>
</evidence>
<dbReference type="InterPro" id="IPR024498">
    <property type="entry name" value="DUF2786"/>
</dbReference>
<evidence type="ECO:0000256" key="1">
    <source>
        <dbReference type="SAM" id="MobiDB-lite"/>
    </source>
</evidence>
<feature type="compositionally biased region" description="Low complexity" evidence="1">
    <location>
        <begin position="243"/>
        <end position="256"/>
    </location>
</feature>
<dbReference type="AlphaFoldDB" id="A0A2S6GE42"/>
<protein>
    <submittedName>
        <fullName evidence="3">Uncharacterized protein DUF2786</fullName>
    </submittedName>
</protein>
<keyword evidence="4" id="KW-1185">Reference proteome</keyword>
<dbReference type="Pfam" id="PF10979">
    <property type="entry name" value="DUF2786"/>
    <property type="match status" value="1"/>
</dbReference>
<name>A0A2S6GE42_9PSEU</name>
<feature type="region of interest" description="Disordered" evidence="1">
    <location>
        <begin position="1"/>
        <end position="21"/>
    </location>
</feature>
<dbReference type="Proteomes" id="UP000239203">
    <property type="component" value="Unassembled WGS sequence"/>
</dbReference>
<feature type="region of interest" description="Disordered" evidence="1">
    <location>
        <begin position="233"/>
        <end position="273"/>
    </location>
</feature>
<accession>A0A2S6GE42</accession>
<dbReference type="RefSeq" id="WP_104482634.1">
    <property type="nucleotide sequence ID" value="NZ_CP154825.1"/>
</dbReference>
<gene>
    <name evidence="3" type="ORF">CLV40_12729</name>
</gene>
<dbReference type="OrthoDB" id="3478404at2"/>
<reference evidence="3 4" key="1">
    <citation type="submission" date="2018-02" db="EMBL/GenBank/DDBJ databases">
        <title>Genomic Encyclopedia of Archaeal and Bacterial Type Strains, Phase II (KMG-II): from individual species to whole genera.</title>
        <authorList>
            <person name="Goeker M."/>
        </authorList>
    </citation>
    <scope>NUCLEOTIDE SEQUENCE [LARGE SCALE GENOMIC DNA]</scope>
    <source>
        <strain evidence="3 4">YU 961-1</strain>
    </source>
</reference>
<evidence type="ECO:0000313" key="3">
    <source>
        <dbReference type="EMBL" id="PPK63502.1"/>
    </source>
</evidence>